<evidence type="ECO:0000259" key="10">
    <source>
        <dbReference type="Pfam" id="PF07885"/>
    </source>
</evidence>
<dbReference type="AlphaFoldDB" id="A0A2T7A5H6"/>
<dbReference type="EMBL" id="NESQ01000018">
    <property type="protein sequence ID" value="PUU82993.1"/>
    <property type="molecule type" value="Genomic_DNA"/>
</dbReference>
<feature type="transmembrane region" description="Helical" evidence="9">
    <location>
        <begin position="192"/>
        <end position="213"/>
    </location>
</feature>
<dbReference type="GO" id="GO:0022841">
    <property type="term" value="F:potassium ion leak channel activity"/>
    <property type="evidence" value="ECO:0007669"/>
    <property type="project" value="TreeGrafter"/>
</dbReference>
<feature type="transmembrane region" description="Helical" evidence="9">
    <location>
        <begin position="118"/>
        <end position="142"/>
    </location>
</feature>
<dbReference type="GO" id="GO:0015271">
    <property type="term" value="F:outward rectifier potassium channel activity"/>
    <property type="evidence" value="ECO:0007669"/>
    <property type="project" value="TreeGrafter"/>
</dbReference>
<evidence type="ECO:0000256" key="7">
    <source>
        <dbReference type="ARBA" id="ARBA00023303"/>
    </source>
</evidence>
<proteinExistence type="predicted"/>
<keyword evidence="6 9" id="KW-0472">Membrane</keyword>
<dbReference type="PANTHER" id="PTHR11003">
    <property type="entry name" value="POTASSIUM CHANNEL, SUBFAMILY K"/>
    <property type="match status" value="1"/>
</dbReference>
<keyword evidence="12" id="KW-1185">Reference proteome</keyword>
<dbReference type="SUPFAM" id="SSF81324">
    <property type="entry name" value="Voltage-gated potassium channels"/>
    <property type="match status" value="2"/>
</dbReference>
<evidence type="ECO:0000256" key="6">
    <source>
        <dbReference type="ARBA" id="ARBA00023136"/>
    </source>
</evidence>
<keyword evidence="2" id="KW-0813">Transport</keyword>
<dbReference type="InterPro" id="IPR003280">
    <property type="entry name" value="2pore_dom_K_chnl"/>
</dbReference>
<dbReference type="GO" id="GO:0030322">
    <property type="term" value="P:stabilization of membrane potential"/>
    <property type="evidence" value="ECO:0007669"/>
    <property type="project" value="TreeGrafter"/>
</dbReference>
<feature type="region of interest" description="Disordered" evidence="8">
    <location>
        <begin position="1"/>
        <end position="53"/>
    </location>
</feature>
<evidence type="ECO:0000256" key="5">
    <source>
        <dbReference type="ARBA" id="ARBA00023065"/>
    </source>
</evidence>
<feature type="transmembrane region" description="Helical" evidence="9">
    <location>
        <begin position="379"/>
        <end position="403"/>
    </location>
</feature>
<sequence length="613" mass="69272">MNEPGLDKPIREAEQSLEEGIERIEGKSTSRRRSGGGSRMRSPGERFGGGLAKEKDKGDKALILPNMWWITSTAFPLMAAAFGPLASLTSVCALVQPWRLRIPPGGRETEGKGIDDPAWLTAVNAVSLAFALVANVCLLLTFARRIRYQLSQPIVMLSWYTSSFLLMGLVAAASKHLQRYPRQEYVFSQSYYYGILSSTLYFIVATFLLVNYFNSVILKRYPPIFSTPTLSQRALMLQTISLAFYLGIGGAVFSKIEGWEYVDGVYWADYTILTVGLGSDFKLTNTLSRALLIPYAIGGIIILGLVVGSVRSLVLERGKIKVQRRALDKERTKWIRRLEEQEREQEESSSQPKSDEEKLRDEFYLMRKIERIANTKAKWTSLATSLTAFLFLWLGGATVFTFSERHQKWSYFDALYFSYVTLLTIGYGDLYPESNAGKPFFVVWTLIAVPALTILISNMGDTVVGMIQKATLWVGAMTVLPYPDSSISLTQKFKLKRTDEEIRHEKSPTTNTPPEQVHNLQEEEKKDQLLKLLAVEICTLTKDMTSEPPRNYSFEEWVRFLGLLGIAWREGDTWSWLEEGGPLASSSSETEWLLHKMRQRLEVNLERLGEVGG</sequence>
<evidence type="ECO:0000256" key="2">
    <source>
        <dbReference type="ARBA" id="ARBA00022448"/>
    </source>
</evidence>
<feature type="transmembrane region" description="Helical" evidence="9">
    <location>
        <begin position="154"/>
        <end position="172"/>
    </location>
</feature>
<dbReference type="Pfam" id="PF07885">
    <property type="entry name" value="Ion_trans_2"/>
    <property type="match status" value="2"/>
</dbReference>
<keyword evidence="7" id="KW-0407">Ion channel</keyword>
<feature type="transmembrane region" description="Helical" evidence="9">
    <location>
        <begin position="292"/>
        <end position="315"/>
    </location>
</feature>
<dbReference type="InterPro" id="IPR013099">
    <property type="entry name" value="K_chnl_dom"/>
</dbReference>
<feature type="transmembrane region" description="Helical" evidence="9">
    <location>
        <begin position="234"/>
        <end position="253"/>
    </location>
</feature>
<evidence type="ECO:0000256" key="8">
    <source>
        <dbReference type="SAM" id="MobiDB-lite"/>
    </source>
</evidence>
<reference evidence="11 12" key="1">
    <citation type="submission" date="2017-04" db="EMBL/GenBank/DDBJ databases">
        <title>Draft genome sequence of Tuber borchii Vittad., a whitish edible truffle.</title>
        <authorList>
            <consortium name="DOE Joint Genome Institute"/>
            <person name="Murat C."/>
            <person name="Kuo A."/>
            <person name="Barry K.W."/>
            <person name="Clum A."/>
            <person name="Dockter R.B."/>
            <person name="Fauchery L."/>
            <person name="Iotti M."/>
            <person name="Kohler A."/>
            <person name="Labutti K."/>
            <person name="Lindquist E.A."/>
            <person name="Lipzen A."/>
            <person name="Ohm R.A."/>
            <person name="Wang M."/>
            <person name="Grigoriev I.V."/>
            <person name="Zambonelli A."/>
            <person name="Martin F.M."/>
        </authorList>
    </citation>
    <scope>NUCLEOTIDE SEQUENCE [LARGE SCALE GENOMIC DNA]</scope>
    <source>
        <strain evidence="11 12">Tbo3840</strain>
    </source>
</reference>
<name>A0A2T7A5H6_TUBBO</name>
<feature type="transmembrane region" description="Helical" evidence="9">
    <location>
        <begin position="440"/>
        <end position="460"/>
    </location>
</feature>
<feature type="compositionally biased region" description="Basic and acidic residues" evidence="8">
    <location>
        <begin position="1"/>
        <end position="28"/>
    </location>
</feature>
<dbReference type="Gene3D" id="1.10.287.70">
    <property type="match status" value="2"/>
</dbReference>
<evidence type="ECO:0000313" key="12">
    <source>
        <dbReference type="Proteomes" id="UP000244722"/>
    </source>
</evidence>
<comment type="caution">
    <text evidence="11">The sequence shown here is derived from an EMBL/GenBank/DDBJ whole genome shotgun (WGS) entry which is preliminary data.</text>
</comment>
<gene>
    <name evidence="11" type="ORF">B9Z19DRAFT_1105396</name>
</gene>
<evidence type="ECO:0000256" key="4">
    <source>
        <dbReference type="ARBA" id="ARBA00022989"/>
    </source>
</evidence>
<keyword evidence="4 9" id="KW-1133">Transmembrane helix</keyword>
<keyword evidence="5" id="KW-0406">Ion transport</keyword>
<evidence type="ECO:0000256" key="3">
    <source>
        <dbReference type="ARBA" id="ARBA00022692"/>
    </source>
</evidence>
<evidence type="ECO:0000256" key="9">
    <source>
        <dbReference type="SAM" id="Phobius"/>
    </source>
</evidence>
<feature type="region of interest" description="Disordered" evidence="8">
    <location>
        <begin position="500"/>
        <end position="521"/>
    </location>
</feature>
<protein>
    <recommendedName>
        <fullName evidence="10">Potassium channel domain-containing protein</fullName>
    </recommendedName>
</protein>
<evidence type="ECO:0000313" key="11">
    <source>
        <dbReference type="EMBL" id="PUU82993.1"/>
    </source>
</evidence>
<dbReference type="STRING" id="42251.A0A2T7A5H6"/>
<dbReference type="OrthoDB" id="297496at2759"/>
<accession>A0A2T7A5H6</accession>
<comment type="subcellular location">
    <subcellularLocation>
        <location evidence="1">Membrane</location>
        <topology evidence="1">Multi-pass membrane protein</topology>
    </subcellularLocation>
</comment>
<feature type="domain" description="Potassium channel" evidence="10">
    <location>
        <begin position="389"/>
        <end position="463"/>
    </location>
</feature>
<dbReference type="PANTHER" id="PTHR11003:SF342">
    <property type="entry name" value="OUTWARD-RECTIFIER POTASSIUM CHANNEL TOK1"/>
    <property type="match status" value="1"/>
</dbReference>
<evidence type="ECO:0000256" key="1">
    <source>
        <dbReference type="ARBA" id="ARBA00004141"/>
    </source>
</evidence>
<dbReference type="GO" id="GO:0005886">
    <property type="term" value="C:plasma membrane"/>
    <property type="evidence" value="ECO:0007669"/>
    <property type="project" value="TreeGrafter"/>
</dbReference>
<dbReference type="Proteomes" id="UP000244722">
    <property type="component" value="Unassembled WGS sequence"/>
</dbReference>
<organism evidence="11 12">
    <name type="scientific">Tuber borchii</name>
    <name type="common">White truffle</name>
    <dbReference type="NCBI Taxonomy" id="42251"/>
    <lineage>
        <taxon>Eukaryota</taxon>
        <taxon>Fungi</taxon>
        <taxon>Dikarya</taxon>
        <taxon>Ascomycota</taxon>
        <taxon>Pezizomycotina</taxon>
        <taxon>Pezizomycetes</taxon>
        <taxon>Pezizales</taxon>
        <taxon>Tuberaceae</taxon>
        <taxon>Tuber</taxon>
    </lineage>
</organism>
<keyword evidence="3 9" id="KW-0812">Transmembrane</keyword>
<feature type="domain" description="Potassium channel" evidence="10">
    <location>
        <begin position="244"/>
        <end position="314"/>
    </location>
</feature>